<dbReference type="GO" id="GO:0009307">
    <property type="term" value="P:DNA restriction-modification system"/>
    <property type="evidence" value="ECO:0007669"/>
    <property type="project" value="UniProtKB-KW"/>
</dbReference>
<dbReference type="REBASE" id="88477">
    <property type="entry name" value="M.Csc25775ORFLP"/>
</dbReference>
<dbReference type="HOGENOM" id="CLU_025185_0_0_9"/>
<dbReference type="PRINTS" id="PR00507">
    <property type="entry name" value="N12N6MTFRASE"/>
</dbReference>
<keyword evidence="4" id="KW-0949">S-adenosyl-L-methionine</keyword>
<dbReference type="GO" id="GO:0009007">
    <property type="term" value="F:site-specific DNA-methyltransferase (adenine-specific) activity"/>
    <property type="evidence" value="ECO:0007669"/>
    <property type="project" value="UniProtKB-EC"/>
</dbReference>
<dbReference type="Proteomes" id="UP000033115">
    <property type="component" value="Chromosome"/>
</dbReference>
<accession>A0A0E3JR70</accession>
<keyword evidence="3" id="KW-0808">Transferase</keyword>
<evidence type="ECO:0000256" key="1">
    <source>
        <dbReference type="ARBA" id="ARBA00011900"/>
    </source>
</evidence>
<dbReference type="EC" id="2.1.1.72" evidence="1"/>
<evidence type="ECO:0000256" key="2">
    <source>
        <dbReference type="ARBA" id="ARBA00022603"/>
    </source>
</evidence>
<feature type="domain" description="Type II methyltransferase M.TaqI-like" evidence="8">
    <location>
        <begin position="83"/>
        <end position="238"/>
    </location>
</feature>
<dbReference type="Gene3D" id="3.40.50.150">
    <property type="entry name" value="Vaccinia Virus protein VP39"/>
    <property type="match status" value="1"/>
</dbReference>
<evidence type="ECO:0000256" key="3">
    <source>
        <dbReference type="ARBA" id="ARBA00022679"/>
    </source>
</evidence>
<dbReference type="PROSITE" id="PS00092">
    <property type="entry name" value="N6_MTASE"/>
    <property type="match status" value="1"/>
</dbReference>
<dbReference type="SUPFAM" id="SSF53335">
    <property type="entry name" value="S-adenosyl-L-methionine-dependent methyltransferases"/>
    <property type="match status" value="1"/>
</dbReference>
<dbReference type="InterPro" id="IPR011639">
    <property type="entry name" value="MethylTrfase_TaqI-like_dom"/>
</dbReference>
<sequence>MDIYEQKILNLIASETEKYLKSIDIDTRKKESQFFTSYEVAVKMSKLMDLKKYKSVNDVKILEPSAGFGILIYAVSLMITKKTKINRIDLTLFEKDEIICRSLNKIMERIKDYLNIYKCNLQYRIINKDFILFNKDAWNNNNLNEVDRYDLIVSNPPYKKINKSDVKSLIMSDIITDQPNLYHLFIALSLKFLKINGEYIALTPRNYLVGKYTIRLRQWILENYSITNLHSFDSRNLFKEVNQEVIITKFSNNRQNKVKVSYNSTSKFITSIRKLIFEKDKYMILLPTNKESLNIVNVFKKKGKKLCDLGINCIVGPIVQFRNLEYLSKVKNNETNIPFLILSDLKDNSIIFNTREKKYKYVSNKISSRLTENTNGVLLRKVTAKDDKEIIVGAVLNKDFFNTDFIGLDSNIIFFKGVDREMSIEECYGLYAFLVSDYFSQYYLLISGTHTINMFELNSMYFPRTNYLINIGSKVIIQKQLNKKLINELINEYLLIT</sequence>
<evidence type="ECO:0000313" key="10">
    <source>
        <dbReference type="Proteomes" id="UP000033115"/>
    </source>
</evidence>
<reference evidence="9 10" key="1">
    <citation type="journal article" date="2015" name="J. Biotechnol.">
        <title>Complete genome sequence of a malodorant-producing acetogen, Clostridium scatologenes ATCC 25775(T).</title>
        <authorList>
            <person name="Zhu Z."/>
            <person name="Guo T."/>
            <person name="Zheng H."/>
            <person name="Song T."/>
            <person name="Ouyang P."/>
            <person name="Xie J."/>
        </authorList>
    </citation>
    <scope>NUCLEOTIDE SEQUENCE [LARGE SCALE GENOMIC DNA]</scope>
    <source>
        <strain evidence="9 10">ATCC 25775</strain>
    </source>
</reference>
<dbReference type="InterPro" id="IPR029063">
    <property type="entry name" value="SAM-dependent_MTases_sf"/>
</dbReference>
<dbReference type="RefSeq" id="WP_029163438.1">
    <property type="nucleotide sequence ID" value="NZ_CP009933.1"/>
</dbReference>
<dbReference type="Pfam" id="PF07669">
    <property type="entry name" value="Eco57I"/>
    <property type="match status" value="1"/>
</dbReference>
<organism evidence="9 10">
    <name type="scientific">Clostridium scatologenes</name>
    <dbReference type="NCBI Taxonomy" id="1548"/>
    <lineage>
        <taxon>Bacteria</taxon>
        <taxon>Bacillati</taxon>
        <taxon>Bacillota</taxon>
        <taxon>Clostridia</taxon>
        <taxon>Eubacteriales</taxon>
        <taxon>Clostridiaceae</taxon>
        <taxon>Clostridium</taxon>
    </lineage>
</organism>
<dbReference type="GO" id="GO:0003677">
    <property type="term" value="F:DNA binding"/>
    <property type="evidence" value="ECO:0007669"/>
    <property type="project" value="UniProtKB-KW"/>
</dbReference>
<evidence type="ECO:0000256" key="7">
    <source>
        <dbReference type="ARBA" id="ARBA00047942"/>
    </source>
</evidence>
<evidence type="ECO:0000256" key="6">
    <source>
        <dbReference type="ARBA" id="ARBA00023125"/>
    </source>
</evidence>
<protein>
    <recommendedName>
        <fullName evidence="1">site-specific DNA-methyltransferase (adenine-specific)</fullName>
        <ecNumber evidence="1">2.1.1.72</ecNumber>
    </recommendedName>
</protein>
<dbReference type="PANTHER" id="PTHR33841:SF6">
    <property type="entry name" value="TYPE II METHYLTRANSFERASE M.HINDII"/>
    <property type="match status" value="1"/>
</dbReference>
<dbReference type="STRING" id="1548.CSCA_4367"/>
<proteinExistence type="predicted"/>
<keyword evidence="2 9" id="KW-0489">Methyltransferase</keyword>
<keyword evidence="10" id="KW-1185">Reference proteome</keyword>
<dbReference type="EMBL" id="CP009933">
    <property type="protein sequence ID" value="AKA71492.1"/>
    <property type="molecule type" value="Genomic_DNA"/>
</dbReference>
<keyword evidence="6" id="KW-0238">DNA-binding</keyword>
<gene>
    <name evidence="9" type="ORF">CSCA_4367</name>
</gene>
<name>A0A0E3JR70_CLOSL</name>
<dbReference type="InterPro" id="IPR002052">
    <property type="entry name" value="DNA_methylase_N6_adenine_CS"/>
</dbReference>
<evidence type="ECO:0000313" key="9">
    <source>
        <dbReference type="EMBL" id="AKA71492.1"/>
    </source>
</evidence>
<dbReference type="KEGG" id="csq:CSCA_4367"/>
<dbReference type="GO" id="GO:0032259">
    <property type="term" value="P:methylation"/>
    <property type="evidence" value="ECO:0007669"/>
    <property type="project" value="UniProtKB-KW"/>
</dbReference>
<keyword evidence="5" id="KW-0680">Restriction system</keyword>
<dbReference type="InterPro" id="IPR050953">
    <property type="entry name" value="N4_N6_ade-DNA_methylase"/>
</dbReference>
<evidence type="ECO:0000256" key="5">
    <source>
        <dbReference type="ARBA" id="ARBA00022747"/>
    </source>
</evidence>
<evidence type="ECO:0000259" key="8">
    <source>
        <dbReference type="Pfam" id="PF07669"/>
    </source>
</evidence>
<dbReference type="AlphaFoldDB" id="A0A0E3JR70"/>
<dbReference type="PANTHER" id="PTHR33841">
    <property type="entry name" value="DNA METHYLTRANSFERASE YEEA-RELATED"/>
    <property type="match status" value="1"/>
</dbReference>
<evidence type="ECO:0000256" key="4">
    <source>
        <dbReference type="ARBA" id="ARBA00022691"/>
    </source>
</evidence>
<comment type="catalytic activity">
    <reaction evidence="7">
        <text>a 2'-deoxyadenosine in DNA + S-adenosyl-L-methionine = an N(6)-methyl-2'-deoxyadenosine in DNA + S-adenosyl-L-homocysteine + H(+)</text>
        <dbReference type="Rhea" id="RHEA:15197"/>
        <dbReference type="Rhea" id="RHEA-COMP:12418"/>
        <dbReference type="Rhea" id="RHEA-COMP:12419"/>
        <dbReference type="ChEBI" id="CHEBI:15378"/>
        <dbReference type="ChEBI" id="CHEBI:57856"/>
        <dbReference type="ChEBI" id="CHEBI:59789"/>
        <dbReference type="ChEBI" id="CHEBI:90615"/>
        <dbReference type="ChEBI" id="CHEBI:90616"/>
        <dbReference type="EC" id="2.1.1.72"/>
    </reaction>
</comment>